<dbReference type="Pfam" id="PF13844">
    <property type="entry name" value="Glyco_transf_41"/>
    <property type="match status" value="1"/>
</dbReference>
<evidence type="ECO:0000256" key="2">
    <source>
        <dbReference type="ARBA" id="ARBA00022676"/>
    </source>
</evidence>
<organism evidence="7">
    <name type="scientific">marine metagenome</name>
    <dbReference type="NCBI Taxonomy" id="408172"/>
    <lineage>
        <taxon>unclassified sequences</taxon>
        <taxon>metagenomes</taxon>
        <taxon>ecological metagenomes</taxon>
    </lineage>
</organism>
<dbReference type="InterPro" id="IPR029489">
    <property type="entry name" value="OGT/SEC/SPY_C"/>
</dbReference>
<feature type="domain" description="O-GlcNAc transferase C-terminal" evidence="6">
    <location>
        <begin position="22"/>
        <end position="200"/>
    </location>
</feature>
<accession>A0A383BYF9</accession>
<evidence type="ECO:0000259" key="6">
    <source>
        <dbReference type="Pfam" id="PF13844"/>
    </source>
</evidence>
<gene>
    <name evidence="7" type="ORF">METZ01_LOCUS478051</name>
</gene>
<dbReference type="PANTHER" id="PTHR44835">
    <property type="entry name" value="UDP-N-ACETYLGLUCOSAMINE--PEPTIDE N-ACETYLGLUCOSAMINYLTRANSFERASE SPINDLY-RELATED"/>
    <property type="match status" value="1"/>
</dbReference>
<evidence type="ECO:0000256" key="4">
    <source>
        <dbReference type="ARBA" id="ARBA00022737"/>
    </source>
</evidence>
<feature type="non-terminal residue" evidence="7">
    <location>
        <position position="1"/>
    </location>
</feature>
<reference evidence="7" key="1">
    <citation type="submission" date="2018-05" db="EMBL/GenBank/DDBJ databases">
        <authorList>
            <person name="Lanie J.A."/>
            <person name="Ng W.-L."/>
            <person name="Kazmierczak K.M."/>
            <person name="Andrzejewski T.M."/>
            <person name="Davidsen T.M."/>
            <person name="Wayne K.J."/>
            <person name="Tettelin H."/>
            <person name="Glass J.I."/>
            <person name="Rusch D."/>
            <person name="Podicherti R."/>
            <person name="Tsui H.-C.T."/>
            <person name="Winkler M.E."/>
        </authorList>
    </citation>
    <scope>NUCLEOTIDE SEQUENCE</scope>
</reference>
<dbReference type="InterPro" id="IPR051939">
    <property type="entry name" value="Glycosyltr_41/O-GlcNAc_trsf"/>
</dbReference>
<evidence type="ECO:0000256" key="3">
    <source>
        <dbReference type="ARBA" id="ARBA00022679"/>
    </source>
</evidence>
<dbReference type="Gene3D" id="3.40.50.2000">
    <property type="entry name" value="Glycogen Phosphorylase B"/>
    <property type="match status" value="1"/>
</dbReference>
<dbReference type="AlphaFoldDB" id="A0A383BYF9"/>
<dbReference type="GO" id="GO:0016757">
    <property type="term" value="F:glycosyltransferase activity"/>
    <property type="evidence" value="ECO:0007669"/>
    <property type="project" value="UniProtKB-KW"/>
</dbReference>
<dbReference type="SUPFAM" id="SSF53756">
    <property type="entry name" value="UDP-Glycosyltransferase/glycogen phosphorylase"/>
    <property type="match status" value="1"/>
</dbReference>
<keyword evidence="5" id="KW-0802">TPR repeat</keyword>
<keyword evidence="2" id="KW-0328">Glycosyltransferase</keyword>
<evidence type="ECO:0000256" key="5">
    <source>
        <dbReference type="ARBA" id="ARBA00022803"/>
    </source>
</evidence>
<keyword evidence="4" id="KW-0677">Repeat</keyword>
<evidence type="ECO:0000313" key="7">
    <source>
        <dbReference type="EMBL" id="SVE25197.1"/>
    </source>
</evidence>
<comment type="pathway">
    <text evidence="1">Protein modification; protein glycosylation.</text>
</comment>
<sequence length="216" mass="25516">HFCFNEPEKDIEITKINNSYAKKIVFGSFNNYLKINDMVLETWAKILLEIPNSILILKNRQLASEGIRSKLLRFFYKYGIEKDRIILLPKTNIEDYFDNYNKIDISLDTFPFPGGMTTLDSIWMGTPVITLKGQKFISQNGESIMNNLGLEEWIAYDKEDYVQKTIKFSNNLDIIRQEKRLLRDKLLQSNLSDTQKFGQNFYNLMIKMIEKYNMEF</sequence>
<evidence type="ECO:0000256" key="1">
    <source>
        <dbReference type="ARBA" id="ARBA00004922"/>
    </source>
</evidence>
<name>A0A383BYF9_9ZZZZ</name>
<dbReference type="EMBL" id="UINC01204462">
    <property type="protein sequence ID" value="SVE25197.1"/>
    <property type="molecule type" value="Genomic_DNA"/>
</dbReference>
<protein>
    <recommendedName>
        <fullName evidence="6">O-GlcNAc transferase C-terminal domain-containing protein</fullName>
    </recommendedName>
</protein>
<dbReference type="PANTHER" id="PTHR44835:SF1">
    <property type="entry name" value="PROTEIN O-GLCNAC TRANSFERASE"/>
    <property type="match status" value="1"/>
</dbReference>
<keyword evidence="3" id="KW-0808">Transferase</keyword>
<proteinExistence type="predicted"/>